<reference evidence="7" key="2">
    <citation type="submission" date="2015-01" db="EMBL/GenBank/DDBJ databases">
        <title>Evolutionary Origins and Diversification of the Mycorrhizal Mutualists.</title>
        <authorList>
            <consortium name="DOE Joint Genome Institute"/>
            <consortium name="Mycorrhizal Genomics Consortium"/>
            <person name="Kohler A."/>
            <person name="Kuo A."/>
            <person name="Nagy L.G."/>
            <person name="Floudas D."/>
            <person name="Copeland A."/>
            <person name="Barry K.W."/>
            <person name="Cichocki N."/>
            <person name="Veneault-Fourrey C."/>
            <person name="LaButti K."/>
            <person name="Lindquist E.A."/>
            <person name="Lipzen A."/>
            <person name="Lundell T."/>
            <person name="Morin E."/>
            <person name="Murat C."/>
            <person name="Riley R."/>
            <person name="Ohm R."/>
            <person name="Sun H."/>
            <person name="Tunlid A."/>
            <person name="Henrissat B."/>
            <person name="Grigoriev I.V."/>
            <person name="Hibbett D.S."/>
            <person name="Martin F."/>
        </authorList>
    </citation>
    <scope>NUCLEOTIDE SEQUENCE [LARGE SCALE GENOMIC DNA]</scope>
    <source>
        <strain evidence="7">LaAM-08-1</strain>
    </source>
</reference>
<proteinExistence type="inferred from homology"/>
<keyword evidence="4" id="KW-0472">Membrane</keyword>
<name>A0A0C9XCA6_9AGAR</name>
<keyword evidence="7" id="KW-1185">Reference proteome</keyword>
<dbReference type="Pfam" id="PF00005">
    <property type="entry name" value="ABC_tran"/>
    <property type="match status" value="1"/>
</dbReference>
<keyword evidence="4" id="KW-1133">Transmembrane helix</keyword>
<dbReference type="Proteomes" id="UP000054477">
    <property type="component" value="Unassembled WGS sequence"/>
</dbReference>
<dbReference type="SMART" id="SM00382">
    <property type="entry name" value="AAA"/>
    <property type="match status" value="1"/>
</dbReference>
<evidence type="ECO:0000256" key="2">
    <source>
        <dbReference type="ARBA" id="ARBA00022840"/>
    </source>
</evidence>
<gene>
    <name evidence="6" type="ORF">K443DRAFT_11422</name>
</gene>
<dbReference type="InterPro" id="IPR003439">
    <property type="entry name" value="ABC_transporter-like_ATP-bd"/>
</dbReference>
<dbReference type="GO" id="GO:0005524">
    <property type="term" value="F:ATP binding"/>
    <property type="evidence" value="ECO:0007669"/>
    <property type="project" value="UniProtKB-KW"/>
</dbReference>
<feature type="transmembrane region" description="Helical" evidence="4">
    <location>
        <begin position="235"/>
        <end position="263"/>
    </location>
</feature>
<protein>
    <recommendedName>
        <fullName evidence="5">ABC transporter domain-containing protein</fullName>
    </recommendedName>
</protein>
<evidence type="ECO:0000313" key="6">
    <source>
        <dbReference type="EMBL" id="KIJ95376.1"/>
    </source>
</evidence>
<dbReference type="PROSITE" id="PS50893">
    <property type="entry name" value="ABC_TRANSPORTER_2"/>
    <property type="match status" value="1"/>
</dbReference>
<feature type="transmembrane region" description="Helical" evidence="4">
    <location>
        <begin position="211"/>
        <end position="229"/>
    </location>
</feature>
<dbReference type="SUPFAM" id="SSF52540">
    <property type="entry name" value="P-loop containing nucleoside triphosphate hydrolases"/>
    <property type="match status" value="1"/>
</dbReference>
<dbReference type="AlphaFoldDB" id="A0A0C9XCA6"/>
<organism evidence="6 7">
    <name type="scientific">Laccaria amethystina LaAM-08-1</name>
    <dbReference type="NCBI Taxonomy" id="1095629"/>
    <lineage>
        <taxon>Eukaryota</taxon>
        <taxon>Fungi</taxon>
        <taxon>Dikarya</taxon>
        <taxon>Basidiomycota</taxon>
        <taxon>Agaricomycotina</taxon>
        <taxon>Agaricomycetes</taxon>
        <taxon>Agaricomycetidae</taxon>
        <taxon>Agaricales</taxon>
        <taxon>Agaricineae</taxon>
        <taxon>Hydnangiaceae</taxon>
        <taxon>Laccaria</taxon>
    </lineage>
</organism>
<dbReference type="PANTHER" id="PTHR24221:SF654">
    <property type="entry name" value="ATP-BINDING CASSETTE SUB-FAMILY B MEMBER 6"/>
    <property type="match status" value="1"/>
</dbReference>
<dbReference type="STRING" id="1095629.A0A0C9XCA6"/>
<dbReference type="CDD" id="cd03228">
    <property type="entry name" value="ABCC_MRP_Like"/>
    <property type="match status" value="1"/>
</dbReference>
<keyword evidence="4" id="KW-0812">Transmembrane</keyword>
<dbReference type="Gene3D" id="3.40.50.300">
    <property type="entry name" value="P-loop containing nucleotide triphosphate hydrolases"/>
    <property type="match status" value="1"/>
</dbReference>
<dbReference type="HOGENOM" id="CLU_000604_63_1_1"/>
<sequence>MGTLDSKLTLSDPTPPRVSSRVRRLKWGIFDVAYESPLPWRFSIPRTALFQFCVLAVDGRTRASVWLFRELFKMAPVAVTIYFASLLWMTLAPAFSLYIGHRVLSLVQAGLSGDWMAEEGRPLLQSLVVTWLSIPLITALLEKVIDDEKHIIGGYLRCHFLPRMAEASLDMDMTYLQDHEARASLPQPWAFGEITPGWDFVYEFSTRIRNIVTLIAEIFVLIRIITQTSSPDAEILSTLCVLFLGVMFLAPSNGVGGAGYTFWTTNKHYHRLGTLYTMIFGENYRETIAKDGLSSYLQTEFRDTSDSLGVVKANTLNLACYLQPPWYWSFMRSLIIDYPMALYAFFFSFSSLSSSLTRMVLFQFVACTLKQSIDSLRGAGDTAPLWDIMIKAEKLFEIIQSNSRIVKPKRTYPDPVSSSNSGMKISMKNVSFYYPGCQNHPSVSNVSLTIEPGQLVVLVGVNGSGKTSLLKLIAGLSCACTGEIKIDDHPVYEYDSRHLRRSMAFMTQSEDIYPVSLRENILMGLGDRGFELSDVTEKIDEAARLGGAYDVVQRLGRDAILNPCRVLGQSLRGCGNGQIGEAALRELDLHSPALSDITISAGERQRIIASRTIMRVKHSDVKLVILDEPMSALDSIAERDFFERFREIGNGKTMVFVTHRFGSIVENADMILWVPYPCSFVF</sequence>
<dbReference type="InterPro" id="IPR003593">
    <property type="entry name" value="AAA+_ATPase"/>
</dbReference>
<dbReference type="GO" id="GO:0016887">
    <property type="term" value="F:ATP hydrolysis activity"/>
    <property type="evidence" value="ECO:0007669"/>
    <property type="project" value="InterPro"/>
</dbReference>
<feature type="domain" description="ABC transporter" evidence="5">
    <location>
        <begin position="425"/>
        <end position="681"/>
    </location>
</feature>
<dbReference type="InterPro" id="IPR039421">
    <property type="entry name" value="Type_1_exporter"/>
</dbReference>
<accession>A0A0C9XCA6</accession>
<evidence type="ECO:0000313" key="7">
    <source>
        <dbReference type="Proteomes" id="UP000054477"/>
    </source>
</evidence>
<feature type="transmembrane region" description="Helical" evidence="4">
    <location>
        <begin position="341"/>
        <end position="366"/>
    </location>
</feature>
<evidence type="ECO:0000256" key="4">
    <source>
        <dbReference type="SAM" id="Phobius"/>
    </source>
</evidence>
<feature type="transmembrane region" description="Helical" evidence="4">
    <location>
        <begin position="77"/>
        <end position="99"/>
    </location>
</feature>
<evidence type="ECO:0000259" key="5">
    <source>
        <dbReference type="PROSITE" id="PS50893"/>
    </source>
</evidence>
<evidence type="ECO:0000256" key="3">
    <source>
        <dbReference type="ARBA" id="ARBA00024363"/>
    </source>
</evidence>
<comment type="similarity">
    <text evidence="3">Belongs to the ABC transporter superfamily. ABCB family. Heavy Metal importer (TC 3.A.1.210) subfamily.</text>
</comment>
<dbReference type="GO" id="GO:0042626">
    <property type="term" value="F:ATPase-coupled transmembrane transporter activity"/>
    <property type="evidence" value="ECO:0007669"/>
    <property type="project" value="TreeGrafter"/>
</dbReference>
<reference evidence="6 7" key="1">
    <citation type="submission" date="2014-04" db="EMBL/GenBank/DDBJ databases">
        <authorList>
            <consortium name="DOE Joint Genome Institute"/>
            <person name="Kuo A."/>
            <person name="Kohler A."/>
            <person name="Nagy L.G."/>
            <person name="Floudas D."/>
            <person name="Copeland A."/>
            <person name="Barry K.W."/>
            <person name="Cichocki N."/>
            <person name="Veneault-Fourrey C."/>
            <person name="LaButti K."/>
            <person name="Lindquist E.A."/>
            <person name="Lipzen A."/>
            <person name="Lundell T."/>
            <person name="Morin E."/>
            <person name="Murat C."/>
            <person name="Sun H."/>
            <person name="Tunlid A."/>
            <person name="Henrissat B."/>
            <person name="Grigoriev I.V."/>
            <person name="Hibbett D.S."/>
            <person name="Martin F."/>
            <person name="Nordberg H.P."/>
            <person name="Cantor M.N."/>
            <person name="Hua S.X."/>
        </authorList>
    </citation>
    <scope>NUCLEOTIDE SEQUENCE [LARGE SCALE GENOMIC DNA]</scope>
    <source>
        <strain evidence="6 7">LaAM-08-1</strain>
    </source>
</reference>
<keyword evidence="2" id="KW-0067">ATP-binding</keyword>
<dbReference type="PANTHER" id="PTHR24221">
    <property type="entry name" value="ATP-BINDING CASSETTE SUB-FAMILY B"/>
    <property type="match status" value="1"/>
</dbReference>
<evidence type="ECO:0000256" key="1">
    <source>
        <dbReference type="ARBA" id="ARBA00022741"/>
    </source>
</evidence>
<dbReference type="InterPro" id="IPR027417">
    <property type="entry name" value="P-loop_NTPase"/>
</dbReference>
<keyword evidence="1" id="KW-0547">Nucleotide-binding</keyword>
<dbReference type="OrthoDB" id="6500128at2759"/>
<dbReference type="EMBL" id="KN838758">
    <property type="protein sequence ID" value="KIJ95376.1"/>
    <property type="molecule type" value="Genomic_DNA"/>
</dbReference>